<evidence type="ECO:0000259" key="1">
    <source>
        <dbReference type="Pfam" id="PF08608"/>
    </source>
</evidence>
<sequence length="258" mass="28610">MSTICTDFQAECEALAMILDGLDAVGWDTPTPAPGWLVRDQMSHLGWTDRSALMALTEPERFTAEILQQPRQTRAAQQHATGRAYSGEALLAWWRTGREALLAALRLRDPKDRIPWFGPSMSALSCATARLMETWAHGQDIVDALQVHRPATERLRHIAHLGVLTRAFSYRTRGEEPPAAEIRVELQSPAGDLWTWGARDTEHSICGPALDFCLVVTQRRHPADTALQLRGALATAWMERAQAFAGPPGAGRQPRQFS</sequence>
<dbReference type="InterPro" id="IPR013917">
    <property type="entry name" value="tRNA_wybutosine-synth"/>
</dbReference>
<dbReference type="InterPro" id="IPR017517">
    <property type="entry name" value="Maleyloyr_isom"/>
</dbReference>
<dbReference type="InterPro" id="IPR024344">
    <property type="entry name" value="MDMPI_metal-binding"/>
</dbReference>
<dbReference type="GO" id="GO:0046872">
    <property type="term" value="F:metal ion binding"/>
    <property type="evidence" value="ECO:0007669"/>
    <property type="project" value="InterPro"/>
</dbReference>
<dbReference type="Pfam" id="PF08608">
    <property type="entry name" value="Wyosine_form"/>
    <property type="match status" value="1"/>
</dbReference>
<dbReference type="Gene3D" id="1.20.120.450">
    <property type="entry name" value="dinb family like domain"/>
    <property type="match status" value="1"/>
</dbReference>
<evidence type="ECO:0000313" key="3">
    <source>
        <dbReference type="EMBL" id="MBM3224659.1"/>
    </source>
</evidence>
<organism evidence="3 4">
    <name type="scientific">Tectimicrobiota bacterium</name>
    <dbReference type="NCBI Taxonomy" id="2528274"/>
    <lineage>
        <taxon>Bacteria</taxon>
        <taxon>Pseudomonadati</taxon>
        <taxon>Nitrospinota/Tectimicrobiota group</taxon>
        <taxon>Candidatus Tectimicrobiota</taxon>
    </lineage>
</organism>
<accession>A0A937W0K7</accession>
<dbReference type="Pfam" id="PF11716">
    <property type="entry name" value="MDMPI_N"/>
    <property type="match status" value="1"/>
</dbReference>
<evidence type="ECO:0000313" key="4">
    <source>
        <dbReference type="Proteomes" id="UP000712673"/>
    </source>
</evidence>
<dbReference type="InterPro" id="IPR017518">
    <property type="entry name" value="CHP03084"/>
</dbReference>
<name>A0A937W0K7_UNCTE</name>
<dbReference type="NCBIfam" id="TIGR03083">
    <property type="entry name" value="maleylpyruvate isomerase family mycothiol-dependent enzyme"/>
    <property type="match status" value="1"/>
</dbReference>
<dbReference type="EMBL" id="VGLS01000376">
    <property type="protein sequence ID" value="MBM3224659.1"/>
    <property type="molecule type" value="Genomic_DNA"/>
</dbReference>
<feature type="domain" description="tRNA wybutosine-synthesis" evidence="1">
    <location>
        <begin position="179"/>
        <end position="226"/>
    </location>
</feature>
<comment type="caution">
    <text evidence="3">The sequence shown here is derived from an EMBL/GenBank/DDBJ whole genome shotgun (WGS) entry which is preliminary data.</text>
</comment>
<dbReference type="Proteomes" id="UP000712673">
    <property type="component" value="Unassembled WGS sequence"/>
</dbReference>
<dbReference type="InterPro" id="IPR034660">
    <property type="entry name" value="DinB/YfiT-like"/>
</dbReference>
<dbReference type="SUPFAM" id="SSF109854">
    <property type="entry name" value="DinB/YfiT-like putative metalloenzymes"/>
    <property type="match status" value="1"/>
</dbReference>
<proteinExistence type="predicted"/>
<gene>
    <name evidence="3" type="ORF">FJZ47_12760</name>
</gene>
<dbReference type="NCBIfam" id="TIGR03084">
    <property type="entry name" value="TIGR03084 family metal-binding protein"/>
    <property type="match status" value="1"/>
</dbReference>
<feature type="domain" description="Mycothiol-dependent maleylpyruvate isomerase metal-binding" evidence="2">
    <location>
        <begin position="9"/>
        <end position="141"/>
    </location>
</feature>
<evidence type="ECO:0000259" key="2">
    <source>
        <dbReference type="Pfam" id="PF11716"/>
    </source>
</evidence>
<protein>
    <submittedName>
        <fullName evidence="3">TIGR03084 family protein</fullName>
    </submittedName>
</protein>
<reference evidence="3" key="1">
    <citation type="submission" date="2019-03" db="EMBL/GenBank/DDBJ databases">
        <title>Lake Tanganyika Metagenome-Assembled Genomes (MAGs).</title>
        <authorList>
            <person name="Tran P."/>
        </authorList>
    </citation>
    <scope>NUCLEOTIDE SEQUENCE</scope>
    <source>
        <strain evidence="3">K_DeepCast_65m_m2_066</strain>
    </source>
</reference>
<dbReference type="AlphaFoldDB" id="A0A937W0K7"/>